<name>A0A1H1VHP0_9ACTN</name>
<dbReference type="AlphaFoldDB" id="A0A1H1VHP0"/>
<sequence>MASSSSPRRRRRRAVRSSVQRVTLMVADEATFRQLSAAYASFVWSPDQHSEYLDVHDDAIEKSRRDGAVVLVGRFEHADFVDFCAEAGLAPDSAASRSAYAVRAGASAEVKEWDGSARDLLLSASLLDSVGTRAEEAIAAAQQVVEELTDLMLSAPPGPGSVTVTVSAPGDEVTTVLFPWELAGDEMQVSRPFELLFTAVAAGVVNGGGLIVRIRTGVDLRGGVAQTRVLGWRLGDHDAAEISDAELFNAFCTDATTGDLLPPEYGTVYGRGA</sequence>
<protein>
    <submittedName>
        <fullName evidence="1">Uncharacterized protein</fullName>
    </submittedName>
</protein>
<dbReference type="Proteomes" id="UP000198688">
    <property type="component" value="Chromosome I"/>
</dbReference>
<evidence type="ECO:0000313" key="1">
    <source>
        <dbReference type="EMBL" id="SDS84417.1"/>
    </source>
</evidence>
<accession>A0A1H1VHP0</accession>
<keyword evidence="2" id="KW-1185">Reference proteome</keyword>
<dbReference type="EMBL" id="LT629758">
    <property type="protein sequence ID" value="SDS84417.1"/>
    <property type="molecule type" value="Genomic_DNA"/>
</dbReference>
<gene>
    <name evidence="1" type="ORF">SAMN04489716_1768</name>
</gene>
<evidence type="ECO:0000313" key="2">
    <source>
        <dbReference type="Proteomes" id="UP000198688"/>
    </source>
</evidence>
<organism evidence="1 2">
    <name type="scientific">Actinoplanes derwentensis</name>
    <dbReference type="NCBI Taxonomy" id="113562"/>
    <lineage>
        <taxon>Bacteria</taxon>
        <taxon>Bacillati</taxon>
        <taxon>Actinomycetota</taxon>
        <taxon>Actinomycetes</taxon>
        <taxon>Micromonosporales</taxon>
        <taxon>Micromonosporaceae</taxon>
        <taxon>Actinoplanes</taxon>
    </lineage>
</organism>
<proteinExistence type="predicted"/>
<reference evidence="1 2" key="1">
    <citation type="submission" date="2016-10" db="EMBL/GenBank/DDBJ databases">
        <authorList>
            <person name="de Groot N.N."/>
        </authorList>
    </citation>
    <scope>NUCLEOTIDE SEQUENCE [LARGE SCALE GENOMIC DNA]</scope>
    <source>
        <strain evidence="1 2">DSM 43941</strain>
    </source>
</reference>